<comment type="caution">
    <text evidence="1">The sequence shown here is derived from an EMBL/GenBank/DDBJ whole genome shotgun (WGS) entry which is preliminary data.</text>
</comment>
<proteinExistence type="predicted"/>
<keyword evidence="2" id="KW-1185">Reference proteome</keyword>
<accession>A0A482X236</accession>
<organism evidence="1 2">
    <name type="scientific">Laodelphax striatellus</name>
    <name type="common">Small brown planthopper</name>
    <name type="synonym">Delphax striatella</name>
    <dbReference type="NCBI Taxonomy" id="195883"/>
    <lineage>
        <taxon>Eukaryota</taxon>
        <taxon>Metazoa</taxon>
        <taxon>Ecdysozoa</taxon>
        <taxon>Arthropoda</taxon>
        <taxon>Hexapoda</taxon>
        <taxon>Insecta</taxon>
        <taxon>Pterygota</taxon>
        <taxon>Neoptera</taxon>
        <taxon>Paraneoptera</taxon>
        <taxon>Hemiptera</taxon>
        <taxon>Auchenorrhyncha</taxon>
        <taxon>Fulgoroidea</taxon>
        <taxon>Delphacidae</taxon>
        <taxon>Criomorphinae</taxon>
        <taxon>Laodelphax</taxon>
    </lineage>
</organism>
<evidence type="ECO:0000313" key="1">
    <source>
        <dbReference type="EMBL" id="RZF39588.1"/>
    </source>
</evidence>
<dbReference type="Proteomes" id="UP000291343">
    <property type="component" value="Unassembled WGS sequence"/>
</dbReference>
<dbReference type="OrthoDB" id="8061556at2759"/>
<protein>
    <submittedName>
        <fullName evidence="1">Uncharacterized protein</fullName>
    </submittedName>
</protein>
<name>A0A482X236_LAOST</name>
<dbReference type="EMBL" id="QKKF02019844">
    <property type="protein sequence ID" value="RZF39588.1"/>
    <property type="molecule type" value="Genomic_DNA"/>
</dbReference>
<gene>
    <name evidence="1" type="ORF">LSTR_LSTR001109</name>
</gene>
<dbReference type="AlphaFoldDB" id="A0A482X236"/>
<evidence type="ECO:0000313" key="2">
    <source>
        <dbReference type="Proteomes" id="UP000291343"/>
    </source>
</evidence>
<sequence length="99" mass="11564">MTIVQNGEQIIGYFNSYHKGIGYIEPGTTIVSDFWNAYDCFKEKGYQDLKMNLKIYLVDPSQELTQTKSKPRNAAKSSLPHYHRKKYSFATKYLFIEIL</sequence>
<dbReference type="InParanoid" id="A0A482X236"/>
<reference evidence="1 2" key="1">
    <citation type="journal article" date="2017" name="Gigascience">
        <title>Genome sequence of the small brown planthopper, Laodelphax striatellus.</title>
        <authorList>
            <person name="Zhu J."/>
            <person name="Jiang F."/>
            <person name="Wang X."/>
            <person name="Yang P."/>
            <person name="Bao Y."/>
            <person name="Zhao W."/>
            <person name="Wang W."/>
            <person name="Lu H."/>
            <person name="Wang Q."/>
            <person name="Cui N."/>
            <person name="Li J."/>
            <person name="Chen X."/>
            <person name="Luo L."/>
            <person name="Yu J."/>
            <person name="Kang L."/>
            <person name="Cui F."/>
        </authorList>
    </citation>
    <scope>NUCLEOTIDE SEQUENCE [LARGE SCALE GENOMIC DNA]</scope>
    <source>
        <strain evidence="1">Lst14</strain>
    </source>
</reference>